<name>A0ABS9H2H1_9BACL</name>
<feature type="transmembrane region" description="Helical" evidence="1">
    <location>
        <begin position="34"/>
        <end position="57"/>
    </location>
</feature>
<keyword evidence="1" id="KW-0812">Transmembrane</keyword>
<keyword evidence="1" id="KW-1133">Transmembrane helix</keyword>
<dbReference type="RefSeq" id="WP_236337923.1">
    <property type="nucleotide sequence ID" value="NZ_JAKIJS010000002.1"/>
</dbReference>
<keyword evidence="1" id="KW-0472">Membrane</keyword>
<feature type="transmembrane region" description="Helical" evidence="1">
    <location>
        <begin position="6"/>
        <end position="27"/>
    </location>
</feature>
<gene>
    <name evidence="2" type="ORF">L2716_15555</name>
</gene>
<accession>A0ABS9H2H1</accession>
<evidence type="ECO:0000313" key="3">
    <source>
        <dbReference type="Proteomes" id="UP001649381"/>
    </source>
</evidence>
<proteinExistence type="predicted"/>
<dbReference type="Proteomes" id="UP001649381">
    <property type="component" value="Unassembled WGS sequence"/>
</dbReference>
<reference evidence="2 3" key="1">
    <citation type="submission" date="2022-01" db="EMBL/GenBank/DDBJ databases">
        <title>Alkalihalobacillus sp. EGI L200015, a novel bacterium isolated from a salt lake sediment.</title>
        <authorList>
            <person name="Gao L."/>
            <person name="Fang B.-Z."/>
            <person name="Li W.-J."/>
        </authorList>
    </citation>
    <scope>NUCLEOTIDE SEQUENCE [LARGE SCALE GENOMIC DNA]</scope>
    <source>
        <strain evidence="2 3">KCTC 12718</strain>
    </source>
</reference>
<keyword evidence="3" id="KW-1185">Reference proteome</keyword>
<comment type="caution">
    <text evidence="2">The sequence shown here is derived from an EMBL/GenBank/DDBJ whole genome shotgun (WGS) entry which is preliminary data.</text>
</comment>
<sequence length="94" mass="10525">MANIDLLISLYILTFLIVFGISLVYVIKKEDVSVWLVCSTFLIEEAIVTAVFFKFAFPIGSGMFAIAWTYIGVIATVIGIIILLSIILYKKKEQ</sequence>
<evidence type="ECO:0008006" key="4">
    <source>
        <dbReference type="Google" id="ProtNLM"/>
    </source>
</evidence>
<dbReference type="EMBL" id="JAKIJS010000002">
    <property type="protein sequence ID" value="MCF6139152.1"/>
    <property type="molecule type" value="Genomic_DNA"/>
</dbReference>
<evidence type="ECO:0000256" key="1">
    <source>
        <dbReference type="SAM" id="Phobius"/>
    </source>
</evidence>
<protein>
    <recommendedName>
        <fullName evidence="4">YesK-like protein</fullName>
    </recommendedName>
</protein>
<evidence type="ECO:0000313" key="2">
    <source>
        <dbReference type="EMBL" id="MCF6139152.1"/>
    </source>
</evidence>
<feature type="transmembrane region" description="Helical" evidence="1">
    <location>
        <begin position="63"/>
        <end position="89"/>
    </location>
</feature>
<organism evidence="2 3">
    <name type="scientific">Pseudalkalibacillus berkeleyi</name>
    <dbReference type="NCBI Taxonomy" id="1069813"/>
    <lineage>
        <taxon>Bacteria</taxon>
        <taxon>Bacillati</taxon>
        <taxon>Bacillota</taxon>
        <taxon>Bacilli</taxon>
        <taxon>Bacillales</taxon>
        <taxon>Fictibacillaceae</taxon>
        <taxon>Pseudalkalibacillus</taxon>
    </lineage>
</organism>